<sequence length="427" mass="43432">MARGAPEPVTSGFEPWVQQALCVGSGLLVGMLVGLERGFKLRDQPEGQRVAGVRTFSLLGLGSGAAGLIGPAQPMVAGALVLGMLGFLGLAYAPKLKARGDATSPIAAAATIAVAFLAGMGSIGLALASTAVIVLILAMREELHGFVGKFDERDVKALARFTVIALGVLPFLPNESMGPYGAWNPWKLWWVVVLVTGFSFAAYVANRIFGARRGTIATALIGGAYSSTAVTQSLAQRLGSKEAGGAEAAGIALASAVMYLRVIVLVALLAPRILPAFVLVVAPALAVAWIAGWWLYRRASQCEGPSPPGNPIALGPALGFLLFIAVAAVIARWAEGQFGAEGIAVLLLIMGSMDVDAAIVTAGGLPAEAIAAALAALALGGTILANMSVKLGITLVYARGKGVSAALALGASMAALTASLIAGWLRL</sequence>
<keyword evidence="1" id="KW-1133">Transmembrane helix</keyword>
<dbReference type="EMBL" id="JAMGBB010000001">
    <property type="protein sequence ID" value="MCL6741974.1"/>
    <property type="molecule type" value="Genomic_DNA"/>
</dbReference>
<feature type="transmembrane region" description="Helical" evidence="1">
    <location>
        <begin position="276"/>
        <end position="296"/>
    </location>
</feature>
<feature type="transmembrane region" description="Helical" evidence="1">
    <location>
        <begin position="248"/>
        <end position="269"/>
    </location>
</feature>
<feature type="transmembrane region" description="Helical" evidence="1">
    <location>
        <begin position="16"/>
        <end position="39"/>
    </location>
</feature>
<organism evidence="4 5">
    <name type="scientific">Sphingomonas brevis</name>
    <dbReference type="NCBI Taxonomy" id="2908206"/>
    <lineage>
        <taxon>Bacteria</taxon>
        <taxon>Pseudomonadati</taxon>
        <taxon>Pseudomonadota</taxon>
        <taxon>Alphaproteobacteria</taxon>
        <taxon>Sphingomonadales</taxon>
        <taxon>Sphingomonadaceae</taxon>
        <taxon>Sphingomonas</taxon>
    </lineage>
</organism>
<dbReference type="Pfam" id="PF13194">
    <property type="entry name" value="DUF4010"/>
    <property type="match status" value="1"/>
</dbReference>
<feature type="transmembrane region" description="Helical" evidence="1">
    <location>
        <begin position="75"/>
        <end position="94"/>
    </location>
</feature>
<feature type="transmembrane region" description="Helical" evidence="1">
    <location>
        <begin position="51"/>
        <end position="69"/>
    </location>
</feature>
<keyword evidence="1" id="KW-0472">Membrane</keyword>
<evidence type="ECO:0000259" key="3">
    <source>
        <dbReference type="Pfam" id="PF13194"/>
    </source>
</evidence>
<feature type="transmembrane region" description="Helical" evidence="1">
    <location>
        <begin position="343"/>
        <end position="363"/>
    </location>
</feature>
<evidence type="ECO:0000259" key="2">
    <source>
        <dbReference type="Pfam" id="PF02308"/>
    </source>
</evidence>
<dbReference type="RefSeq" id="WP_249916330.1">
    <property type="nucleotide sequence ID" value="NZ_JAMGBB010000001.1"/>
</dbReference>
<reference evidence="4" key="1">
    <citation type="submission" date="2022-05" db="EMBL/GenBank/DDBJ databases">
        <authorList>
            <person name="Jo J.-H."/>
            <person name="Im W.-T."/>
        </authorList>
    </citation>
    <scope>NUCLEOTIDE SEQUENCE</scope>
    <source>
        <strain evidence="4">RB56-2</strain>
    </source>
</reference>
<protein>
    <submittedName>
        <fullName evidence="4">DUF4010 domain-containing protein</fullName>
    </submittedName>
</protein>
<evidence type="ECO:0000313" key="5">
    <source>
        <dbReference type="Proteomes" id="UP001165383"/>
    </source>
</evidence>
<feature type="transmembrane region" description="Helical" evidence="1">
    <location>
        <begin position="106"/>
        <end position="137"/>
    </location>
</feature>
<gene>
    <name evidence="4" type="ORF">LZ518_12625</name>
</gene>
<proteinExistence type="predicted"/>
<evidence type="ECO:0000313" key="4">
    <source>
        <dbReference type="EMBL" id="MCL6741974.1"/>
    </source>
</evidence>
<dbReference type="Pfam" id="PF02308">
    <property type="entry name" value="MgtC"/>
    <property type="match status" value="1"/>
</dbReference>
<evidence type="ECO:0000256" key="1">
    <source>
        <dbReference type="SAM" id="Phobius"/>
    </source>
</evidence>
<comment type="caution">
    <text evidence="4">The sequence shown here is derived from an EMBL/GenBank/DDBJ whole genome shotgun (WGS) entry which is preliminary data.</text>
</comment>
<feature type="domain" description="MgtC/SapB/SrpB/YhiD N-terminal" evidence="2">
    <location>
        <begin position="27"/>
        <end position="145"/>
    </location>
</feature>
<feature type="transmembrane region" description="Helical" evidence="1">
    <location>
        <begin position="405"/>
        <end position="425"/>
    </location>
</feature>
<dbReference type="InterPro" id="IPR049177">
    <property type="entry name" value="MgtC_SapB_SrpB_YhiD_N"/>
</dbReference>
<accession>A0ABT0SCU8</accession>
<feature type="transmembrane region" description="Helical" evidence="1">
    <location>
        <begin position="369"/>
        <end position="393"/>
    </location>
</feature>
<feature type="domain" description="DUF4010" evidence="3">
    <location>
        <begin position="193"/>
        <end position="396"/>
    </location>
</feature>
<feature type="transmembrane region" description="Helical" evidence="1">
    <location>
        <begin position="186"/>
        <end position="205"/>
    </location>
</feature>
<name>A0ABT0SCU8_9SPHN</name>
<dbReference type="Proteomes" id="UP001165383">
    <property type="component" value="Unassembled WGS sequence"/>
</dbReference>
<dbReference type="InterPro" id="IPR025105">
    <property type="entry name" value="DUF4010"/>
</dbReference>
<keyword evidence="1" id="KW-0812">Transmembrane</keyword>
<feature type="transmembrane region" description="Helical" evidence="1">
    <location>
        <begin position="312"/>
        <end position="331"/>
    </location>
</feature>
<dbReference type="PANTHER" id="PTHR39084">
    <property type="entry name" value="MEMBRANE PROTEIN-RELATED"/>
    <property type="match status" value="1"/>
</dbReference>
<dbReference type="PANTHER" id="PTHR39084:SF1">
    <property type="entry name" value="DUF4010 DOMAIN-CONTAINING PROTEIN"/>
    <property type="match status" value="1"/>
</dbReference>
<keyword evidence="5" id="KW-1185">Reference proteome</keyword>